<dbReference type="Gene3D" id="3.40.50.300">
    <property type="entry name" value="P-loop containing nucleotide triphosphate hydrolases"/>
    <property type="match status" value="1"/>
</dbReference>
<dbReference type="SUPFAM" id="SSF52540">
    <property type="entry name" value="P-loop containing nucleoside triphosphate hydrolases"/>
    <property type="match status" value="1"/>
</dbReference>
<dbReference type="STRING" id="927083.DB32_000425"/>
<dbReference type="InterPro" id="IPR027417">
    <property type="entry name" value="P-loop_NTPase"/>
</dbReference>
<evidence type="ECO:0000259" key="1">
    <source>
        <dbReference type="SMART" id="SM00382"/>
    </source>
</evidence>
<dbReference type="PANTHER" id="PTHR32204:SF0">
    <property type="entry name" value="ATPASE RAVA"/>
    <property type="match status" value="1"/>
</dbReference>
<dbReference type="KEGG" id="samy:DB32_000425"/>
<dbReference type="Proteomes" id="UP000034883">
    <property type="component" value="Chromosome"/>
</dbReference>
<dbReference type="InterPro" id="IPR041538">
    <property type="entry name" value="RavA-like_AAA_lid"/>
</dbReference>
<name>A0A0F6YG60_9BACT</name>
<dbReference type="InterPro" id="IPR050513">
    <property type="entry name" value="RavA_ATPases"/>
</dbReference>
<proteinExistence type="predicted"/>
<dbReference type="PANTHER" id="PTHR32204">
    <property type="entry name" value="ATPASE RAVA"/>
    <property type="match status" value="1"/>
</dbReference>
<feature type="domain" description="AAA+ ATPase" evidence="1">
    <location>
        <begin position="39"/>
        <end position="176"/>
    </location>
</feature>
<dbReference type="Pfam" id="PF17868">
    <property type="entry name" value="AAA_lid_8"/>
    <property type="match status" value="1"/>
</dbReference>
<dbReference type="AlphaFoldDB" id="A0A0F6YG60"/>
<dbReference type="RefSeq" id="WP_053230729.1">
    <property type="nucleotide sequence ID" value="NZ_CP011125.1"/>
</dbReference>
<dbReference type="InterPro" id="IPR045427">
    <property type="entry name" value="MoxR"/>
</dbReference>
<evidence type="ECO:0000313" key="2">
    <source>
        <dbReference type="EMBL" id="AKF03276.1"/>
    </source>
</evidence>
<sequence length="392" mass="43776">MSLPQNQVVQRLSNVARALESTFLGKSETVRLMLVAAVAGEHMLLVGPPGTAKSAIVRMFAKLVDARYFEYLLTRFTEPNEIFGPIDIQAFRSGSYQRRMEGMLPTGEIVFLDEVFKANSAILNSLLSVLNERVYTVGGSVVKVPLVSAFGASNEVPNDDDLMAVFDRFLIRLKSDNLDSYHFQDLLVRGLAHEAAKITGEYDRLQPQLSANDLRTLHLSFGDRMRRIPEQFLAQYKGLIFQIRAEGVSVSDRRAVKMLKLFCASSLLDGRATPDPSDFFLLKHIWNNLDQSEILDGIVGPVLEQWYREHPEARRVSATDVGVDALIAEINRIRDLLTGDRPLSDIQLFSQLKALQEIKAALQAIGTKPSQDALARVDQLLGHVYQSGKFSQ</sequence>
<dbReference type="CDD" id="cd00009">
    <property type="entry name" value="AAA"/>
    <property type="match status" value="1"/>
</dbReference>
<keyword evidence="3" id="KW-1185">Reference proteome</keyword>
<gene>
    <name evidence="2" type="ORF">DB32_000425</name>
</gene>
<organism evidence="2 3">
    <name type="scientific">Sandaracinus amylolyticus</name>
    <dbReference type="NCBI Taxonomy" id="927083"/>
    <lineage>
        <taxon>Bacteria</taxon>
        <taxon>Pseudomonadati</taxon>
        <taxon>Myxococcota</taxon>
        <taxon>Polyangia</taxon>
        <taxon>Polyangiales</taxon>
        <taxon>Sandaracinaceae</taxon>
        <taxon>Sandaracinus</taxon>
    </lineage>
</organism>
<dbReference type="SMART" id="SM00382">
    <property type="entry name" value="AAA"/>
    <property type="match status" value="1"/>
</dbReference>
<dbReference type="EMBL" id="CP011125">
    <property type="protein sequence ID" value="AKF03276.1"/>
    <property type="molecule type" value="Genomic_DNA"/>
</dbReference>
<dbReference type="InterPro" id="IPR003593">
    <property type="entry name" value="AAA+_ATPase"/>
</dbReference>
<accession>A0A0F6YG60</accession>
<reference evidence="2 3" key="1">
    <citation type="submission" date="2015-03" db="EMBL/GenBank/DDBJ databases">
        <title>Genome assembly of Sandaracinus amylolyticus DSM 53668.</title>
        <authorList>
            <person name="Sharma G."/>
            <person name="Subramanian S."/>
        </authorList>
    </citation>
    <scope>NUCLEOTIDE SEQUENCE [LARGE SCALE GENOMIC DNA]</scope>
    <source>
        <strain evidence="2 3">DSM 53668</strain>
    </source>
</reference>
<evidence type="ECO:0000313" key="3">
    <source>
        <dbReference type="Proteomes" id="UP000034883"/>
    </source>
</evidence>
<protein>
    <submittedName>
        <fullName evidence="2">Putative 2-component regulator</fullName>
    </submittedName>
</protein>
<dbReference type="Pfam" id="PF20030">
    <property type="entry name" value="bpMoxR"/>
    <property type="match status" value="1"/>
</dbReference>